<dbReference type="PANTHER" id="PTHR10870">
    <property type="entry name" value="CELL CYCLE CHECKPOINT PROTEIN RAD1"/>
    <property type="match status" value="1"/>
</dbReference>
<keyword evidence="7" id="KW-1185">Reference proteome</keyword>
<dbReference type="PANTHER" id="PTHR10870:SF0">
    <property type="entry name" value="CELL CYCLE CHECKPOINT PROTEIN RAD1"/>
    <property type="match status" value="1"/>
</dbReference>
<proteinExistence type="inferred from homology"/>
<reference evidence="6 7" key="1">
    <citation type="journal article" date="2012" name="Science">
        <title>The Paleozoic origin of enzymatic lignin decomposition reconstructed from 31 fungal genomes.</title>
        <authorList>
            <person name="Floudas D."/>
            <person name="Binder M."/>
            <person name="Riley R."/>
            <person name="Barry K."/>
            <person name="Blanchette R.A."/>
            <person name="Henrissat B."/>
            <person name="Martinez A.T."/>
            <person name="Otillar R."/>
            <person name="Spatafora J.W."/>
            <person name="Yadav J.S."/>
            <person name="Aerts A."/>
            <person name="Benoit I."/>
            <person name="Boyd A."/>
            <person name="Carlson A."/>
            <person name="Copeland A."/>
            <person name="Coutinho P.M."/>
            <person name="de Vries R.P."/>
            <person name="Ferreira P."/>
            <person name="Findley K."/>
            <person name="Foster B."/>
            <person name="Gaskell J."/>
            <person name="Glotzer D."/>
            <person name="Gorecki P."/>
            <person name="Heitman J."/>
            <person name="Hesse C."/>
            <person name="Hori C."/>
            <person name="Igarashi K."/>
            <person name="Jurgens J.A."/>
            <person name="Kallen N."/>
            <person name="Kersten P."/>
            <person name="Kohler A."/>
            <person name="Kuees U."/>
            <person name="Kumar T.K.A."/>
            <person name="Kuo A."/>
            <person name="LaButti K."/>
            <person name="Larrondo L.F."/>
            <person name="Lindquist E."/>
            <person name="Ling A."/>
            <person name="Lombard V."/>
            <person name="Lucas S."/>
            <person name="Lundell T."/>
            <person name="Martin R."/>
            <person name="McLaughlin D.J."/>
            <person name="Morgenstern I."/>
            <person name="Morin E."/>
            <person name="Murat C."/>
            <person name="Nagy L.G."/>
            <person name="Nolan M."/>
            <person name="Ohm R.A."/>
            <person name="Patyshakuliyeva A."/>
            <person name="Rokas A."/>
            <person name="Ruiz-Duenas F.J."/>
            <person name="Sabat G."/>
            <person name="Salamov A."/>
            <person name="Samejima M."/>
            <person name="Schmutz J."/>
            <person name="Slot J.C."/>
            <person name="St John F."/>
            <person name="Stenlid J."/>
            <person name="Sun H."/>
            <person name="Sun S."/>
            <person name="Syed K."/>
            <person name="Tsang A."/>
            <person name="Wiebenga A."/>
            <person name="Young D."/>
            <person name="Pisabarro A."/>
            <person name="Eastwood D.C."/>
            <person name="Martin F."/>
            <person name="Cullen D."/>
            <person name="Grigoriev I.V."/>
            <person name="Hibbett D.S."/>
        </authorList>
    </citation>
    <scope>NUCLEOTIDE SEQUENCE [LARGE SCALE GENOMIC DNA]</scope>
    <source>
        <strain evidence="6 7">DJM-731 SS1</strain>
    </source>
</reference>
<sequence length="338" mass="37834">MPTAPKKEVLVAALQDVRPLASILRGVSFTDSPRATIGISDAGLMVTVDYKKVLRASAYLYAQMFNEYIYNKPVTERQEMEEEESSPIIEIKLSLLLNALDIFGGAGLGVPAGLDKEKAGKTRDDWNMNGIDRIDGDEKKKATAMRLTWLGEGHRLKIHLSEDLFVSTVCELATFERDPPMDLPFNPNDVAVKIIMKSTWLRDALSEIDPRSEKLVIMCTPEAHRLSRGGNRKSTLRLKASGTWGTSIMDYPDTKDVLEVAEFATDEPMMFTYRFEHFAKAMPALRNSFKTSLRMDSKGVLSLQFMIPFRRPRAGRDDGAAPSENFIEFNCAALLDDV</sequence>
<dbReference type="OrthoDB" id="337581at2759"/>
<dbReference type="InterPro" id="IPR003021">
    <property type="entry name" value="Rad1_Rec1_Rad17"/>
</dbReference>
<evidence type="ECO:0000256" key="1">
    <source>
        <dbReference type="ARBA" id="ARBA00004123"/>
    </source>
</evidence>
<dbReference type="GeneID" id="63684773"/>
<evidence type="ECO:0000256" key="3">
    <source>
        <dbReference type="ARBA" id="ARBA00022763"/>
    </source>
</evidence>
<comment type="subcellular location">
    <subcellularLocation>
        <location evidence="1">Nucleus</location>
    </subcellularLocation>
</comment>
<dbReference type="Gene3D" id="3.70.10.10">
    <property type="match status" value="1"/>
</dbReference>
<protein>
    <submittedName>
        <fullName evidence="6">Rad1-domain-containing protein</fullName>
    </submittedName>
</protein>
<dbReference type="AlphaFoldDB" id="M5GBN2"/>
<evidence type="ECO:0000256" key="4">
    <source>
        <dbReference type="ARBA" id="ARBA00023204"/>
    </source>
</evidence>
<evidence type="ECO:0000313" key="7">
    <source>
        <dbReference type="Proteomes" id="UP000030653"/>
    </source>
</evidence>
<dbReference type="STRING" id="1858805.M5GBN2"/>
<keyword evidence="3" id="KW-0227">DNA damage</keyword>
<dbReference type="Proteomes" id="UP000030653">
    <property type="component" value="Unassembled WGS sequence"/>
</dbReference>
<dbReference type="OMA" id="WSQAYKF"/>
<dbReference type="Pfam" id="PF02144">
    <property type="entry name" value="Rad1"/>
    <property type="match status" value="1"/>
</dbReference>
<dbReference type="GO" id="GO:0006281">
    <property type="term" value="P:DNA repair"/>
    <property type="evidence" value="ECO:0007669"/>
    <property type="project" value="UniProtKB-KW"/>
</dbReference>
<organism evidence="6 7">
    <name type="scientific">Dacryopinax primogenitus (strain DJM 731)</name>
    <name type="common">Brown rot fungus</name>
    <dbReference type="NCBI Taxonomy" id="1858805"/>
    <lineage>
        <taxon>Eukaryota</taxon>
        <taxon>Fungi</taxon>
        <taxon>Dikarya</taxon>
        <taxon>Basidiomycota</taxon>
        <taxon>Agaricomycotina</taxon>
        <taxon>Dacrymycetes</taxon>
        <taxon>Dacrymycetales</taxon>
        <taxon>Dacrymycetaceae</taxon>
        <taxon>Dacryopinax</taxon>
    </lineage>
</organism>
<evidence type="ECO:0000313" key="6">
    <source>
        <dbReference type="EMBL" id="EJU05825.1"/>
    </source>
</evidence>
<dbReference type="InterPro" id="IPR046938">
    <property type="entry name" value="DNA_clamp_sf"/>
</dbReference>
<dbReference type="PRINTS" id="PR01245">
    <property type="entry name" value="RAD1REC1"/>
</dbReference>
<dbReference type="EMBL" id="JH795856">
    <property type="protein sequence ID" value="EJU05825.1"/>
    <property type="molecule type" value="Genomic_DNA"/>
</dbReference>
<dbReference type="HOGENOM" id="CLU_035332_1_0_1"/>
<gene>
    <name evidence="6" type="ORF">DACRYDRAFT_113858</name>
</gene>
<dbReference type="GO" id="GO:0000077">
    <property type="term" value="P:DNA damage checkpoint signaling"/>
    <property type="evidence" value="ECO:0007669"/>
    <property type="project" value="InterPro"/>
</dbReference>
<evidence type="ECO:0000256" key="5">
    <source>
        <dbReference type="ARBA" id="ARBA00023242"/>
    </source>
</evidence>
<dbReference type="GO" id="GO:0030896">
    <property type="term" value="C:checkpoint clamp complex"/>
    <property type="evidence" value="ECO:0007669"/>
    <property type="project" value="TreeGrafter"/>
</dbReference>
<keyword evidence="5" id="KW-0539">Nucleus</keyword>
<accession>M5GBN2</accession>
<name>M5GBN2_DACPD</name>
<evidence type="ECO:0000256" key="2">
    <source>
        <dbReference type="ARBA" id="ARBA00010991"/>
    </source>
</evidence>
<dbReference type="RefSeq" id="XP_040632719.1">
    <property type="nucleotide sequence ID" value="XM_040769711.1"/>
</dbReference>
<comment type="similarity">
    <text evidence="2">Belongs to the rad1 family.</text>
</comment>
<dbReference type="SUPFAM" id="SSF55979">
    <property type="entry name" value="DNA clamp"/>
    <property type="match status" value="1"/>
</dbReference>
<keyword evidence="4" id="KW-0234">DNA repair</keyword>